<dbReference type="AlphaFoldDB" id="A0A0D6Q4U1"/>
<name>A0A0D6Q4U1_KOMEU</name>
<dbReference type="EMBL" id="BANI01000305">
    <property type="protein sequence ID" value="GAN97990.1"/>
    <property type="molecule type" value="Genomic_DNA"/>
</dbReference>
<dbReference type="Pfam" id="PF04715">
    <property type="entry name" value="Anth_synt_I_N"/>
    <property type="match status" value="1"/>
</dbReference>
<dbReference type="InterPro" id="IPR005801">
    <property type="entry name" value="ADC_synthase"/>
</dbReference>
<organism evidence="2 3">
    <name type="scientific">Komagataeibacter europaeus NBRC 3261</name>
    <dbReference type="NCBI Taxonomy" id="1234669"/>
    <lineage>
        <taxon>Bacteria</taxon>
        <taxon>Pseudomonadati</taxon>
        <taxon>Pseudomonadota</taxon>
        <taxon>Alphaproteobacteria</taxon>
        <taxon>Acetobacterales</taxon>
        <taxon>Acetobacteraceae</taxon>
        <taxon>Komagataeibacter</taxon>
    </lineage>
</organism>
<dbReference type="Proteomes" id="UP000032675">
    <property type="component" value="Unassembled WGS sequence"/>
</dbReference>
<dbReference type="Gene3D" id="3.60.120.10">
    <property type="entry name" value="Anthranilate synthase"/>
    <property type="match status" value="1"/>
</dbReference>
<dbReference type="RefSeq" id="WP_082086132.1">
    <property type="nucleotide sequence ID" value="NZ_BANI01000305.1"/>
</dbReference>
<dbReference type="InterPro" id="IPR006805">
    <property type="entry name" value="Anth_synth_I_N"/>
</dbReference>
<evidence type="ECO:0000313" key="3">
    <source>
        <dbReference type="Proteomes" id="UP000032675"/>
    </source>
</evidence>
<dbReference type="SUPFAM" id="SSF56322">
    <property type="entry name" value="ADC synthase"/>
    <property type="match status" value="1"/>
</dbReference>
<accession>A0A0D6Q4U1</accession>
<evidence type="ECO:0000313" key="2">
    <source>
        <dbReference type="EMBL" id="GAN97990.1"/>
    </source>
</evidence>
<sequence length="169" mass="18686">MICSEIFKTELAWRPPEDFLGFASGASSCVMLDSGGESPEGRWSWLCPRPVSTLVLRQGVLKRDGVEIAQGTDVWSCIRAMLRPRSAEDLPFPGGVIGLASYEAGMRLERIASRHMSDEPELIAMLCDDFFAFDRLEKRLWWVSHSAAPVPEIPVVLDAEISRKGCTSG</sequence>
<reference evidence="2 3" key="1">
    <citation type="submission" date="2012-11" db="EMBL/GenBank/DDBJ databases">
        <title>Whole genome sequence of Gluconacetobacter europaeus NBRC3261.</title>
        <authorList>
            <person name="Azuma Y."/>
            <person name="Higashiura N."/>
            <person name="Hirakawa H."/>
            <person name="Matsushita K."/>
        </authorList>
    </citation>
    <scope>NUCLEOTIDE SEQUENCE [LARGE SCALE GENOMIC DNA]</scope>
    <source>
        <strain evidence="2 3">NBRC 3261</strain>
    </source>
</reference>
<comment type="caution">
    <text evidence="2">The sequence shown here is derived from an EMBL/GenBank/DDBJ whole genome shotgun (WGS) entry which is preliminary data.</text>
</comment>
<gene>
    <name evidence="2" type="ORF">Geu3261_0363_001</name>
</gene>
<evidence type="ECO:0000259" key="1">
    <source>
        <dbReference type="Pfam" id="PF04715"/>
    </source>
</evidence>
<feature type="domain" description="Anthranilate synthase component I N-terminal" evidence="1">
    <location>
        <begin position="25"/>
        <end position="141"/>
    </location>
</feature>
<protein>
    <recommendedName>
        <fullName evidence="1">Anthranilate synthase component I N-terminal domain-containing protein</fullName>
    </recommendedName>
</protein>
<proteinExistence type="predicted"/>